<organism evidence="1 2">
    <name type="scientific">Pusillimonas noertemannii</name>
    <dbReference type="NCBI Taxonomy" id="305977"/>
    <lineage>
        <taxon>Bacteria</taxon>
        <taxon>Pseudomonadati</taxon>
        <taxon>Pseudomonadota</taxon>
        <taxon>Betaproteobacteria</taxon>
        <taxon>Burkholderiales</taxon>
        <taxon>Alcaligenaceae</taxon>
        <taxon>Pusillimonas</taxon>
    </lineage>
</organism>
<dbReference type="AlphaFoldDB" id="A0A2U1CR52"/>
<comment type="caution">
    <text evidence="1">The sequence shown here is derived from an EMBL/GenBank/DDBJ whole genome shotgun (WGS) entry which is preliminary data.</text>
</comment>
<evidence type="ECO:0008006" key="3">
    <source>
        <dbReference type="Google" id="ProtNLM"/>
    </source>
</evidence>
<protein>
    <recommendedName>
        <fullName evidence="3">Head-tail adaptor</fullName>
    </recommendedName>
</protein>
<evidence type="ECO:0000313" key="1">
    <source>
        <dbReference type="EMBL" id="PVY68380.1"/>
    </source>
</evidence>
<name>A0A2U1CR52_9BURK</name>
<accession>A0A2U1CR52</accession>
<reference evidence="1 2" key="1">
    <citation type="submission" date="2018-04" db="EMBL/GenBank/DDBJ databases">
        <title>Genomic Encyclopedia of Type Strains, Phase IV (KMG-IV): sequencing the most valuable type-strain genomes for metagenomic binning, comparative biology and taxonomic classification.</title>
        <authorList>
            <person name="Goeker M."/>
        </authorList>
    </citation>
    <scope>NUCLEOTIDE SEQUENCE [LARGE SCALE GENOMIC DNA]</scope>
    <source>
        <strain evidence="1 2">DSM 10065</strain>
    </source>
</reference>
<gene>
    <name evidence="1" type="ORF">C7440_0777</name>
</gene>
<proteinExistence type="predicted"/>
<keyword evidence="2" id="KW-1185">Reference proteome</keyword>
<sequence length="124" mass="14294">MARMIERLMKLEVVIERRDMEVDEWGGTEIITYVPLLTTKAAFAKDSTMEKVERIPGLLGENGLEYTDHLHVAYIPYSDIPQDYPNRTHMLRHGDLRYLIVGVLNLGALNKWTQLVLDKGRPVE</sequence>
<dbReference type="EMBL" id="QEKO01000001">
    <property type="protein sequence ID" value="PVY68380.1"/>
    <property type="molecule type" value="Genomic_DNA"/>
</dbReference>
<dbReference type="Proteomes" id="UP000246145">
    <property type="component" value="Unassembled WGS sequence"/>
</dbReference>
<evidence type="ECO:0000313" key="2">
    <source>
        <dbReference type="Proteomes" id="UP000246145"/>
    </source>
</evidence>